<accession>A0ABZ0TI35</accession>
<proteinExistence type="predicted"/>
<dbReference type="EMBL" id="CP139558">
    <property type="protein sequence ID" value="WPU91838.1"/>
    <property type="molecule type" value="Genomic_DNA"/>
</dbReference>
<gene>
    <name evidence="1" type="ORF">SNE25_21200</name>
</gene>
<reference evidence="1 2" key="1">
    <citation type="submission" date="2023-11" db="EMBL/GenBank/DDBJ databases">
        <title>Analysis of the Genomes of Mucilaginibacter gossypii cycad 4 and M. sabulilitoris SNA2: microbes with the potential for plant growth promotion.</title>
        <authorList>
            <person name="Hirsch A.M."/>
            <person name="Humm E."/>
            <person name="Rubbi M."/>
            <person name="Del Vecchio G."/>
            <person name="Ha S.M."/>
            <person name="Pellegrini M."/>
            <person name="Gunsalus R.P."/>
        </authorList>
    </citation>
    <scope>NUCLEOTIDE SEQUENCE [LARGE SCALE GENOMIC DNA]</scope>
    <source>
        <strain evidence="1 2">SNA2</strain>
    </source>
</reference>
<protein>
    <submittedName>
        <fullName evidence="1">Uncharacterized protein</fullName>
    </submittedName>
</protein>
<name>A0ABZ0TI35_9SPHI</name>
<evidence type="ECO:0000313" key="1">
    <source>
        <dbReference type="EMBL" id="WPU91838.1"/>
    </source>
</evidence>
<keyword evidence="2" id="KW-1185">Reference proteome</keyword>
<organism evidence="1 2">
    <name type="scientific">Mucilaginibacter sabulilitoris</name>
    <dbReference type="NCBI Taxonomy" id="1173583"/>
    <lineage>
        <taxon>Bacteria</taxon>
        <taxon>Pseudomonadati</taxon>
        <taxon>Bacteroidota</taxon>
        <taxon>Sphingobacteriia</taxon>
        <taxon>Sphingobacteriales</taxon>
        <taxon>Sphingobacteriaceae</taxon>
        <taxon>Mucilaginibacter</taxon>
    </lineage>
</organism>
<sequence length="210" mass="23949">MKDIKELLQLFVSDPDAWQDWSKTPFRIIDKVYATDRHVLVIIPAELAPEVEDLKDYKPENVLKVIPELGPVIKTITAKDILTALKSVPTIREDQECKACKGDGEVEWEFIHDGERYREDFECPLSDGEGSFPDEDGKMIPDPDKCITIGMASFAPKYIKKLYQLCQFFDLAEIDLISQRSEDSPSLFSKDDISLLIMPVLEKESVHTIK</sequence>
<dbReference type="Proteomes" id="UP001324380">
    <property type="component" value="Chromosome"/>
</dbReference>
<evidence type="ECO:0000313" key="2">
    <source>
        <dbReference type="Proteomes" id="UP001324380"/>
    </source>
</evidence>
<dbReference type="RefSeq" id="WP_321561004.1">
    <property type="nucleotide sequence ID" value="NZ_CP139558.1"/>
</dbReference>